<sequence>MENEQRPITLGRLAPASVPNNAQDANRIDELERQIKALQEQVRAGTSGIKTSSAAPVAAAVALAASVVRPVTVGPHASEKNLVAAVQAVQYRIGDPCPARSLVASQMICAGAKDPNYKFRTICRSAERLGWVELGVDEYGLEWIALGFRAALAM</sequence>
<dbReference type="Proteomes" id="UP001243375">
    <property type="component" value="Unassembled WGS sequence"/>
</dbReference>
<gene>
    <name evidence="1" type="ORF">QFC22_000201</name>
</gene>
<keyword evidence="2" id="KW-1185">Reference proteome</keyword>
<dbReference type="EMBL" id="JASBWU010000001">
    <property type="protein sequence ID" value="KAJ9125246.1"/>
    <property type="molecule type" value="Genomic_DNA"/>
</dbReference>
<proteinExistence type="predicted"/>
<evidence type="ECO:0000313" key="1">
    <source>
        <dbReference type="EMBL" id="KAJ9125246.1"/>
    </source>
</evidence>
<evidence type="ECO:0000313" key="2">
    <source>
        <dbReference type="Proteomes" id="UP001243375"/>
    </source>
</evidence>
<reference evidence="1" key="1">
    <citation type="submission" date="2023-04" db="EMBL/GenBank/DDBJ databases">
        <title>Draft Genome sequencing of Naganishia species isolated from polar environments using Oxford Nanopore Technology.</title>
        <authorList>
            <person name="Leo P."/>
            <person name="Venkateswaran K."/>
        </authorList>
    </citation>
    <scope>NUCLEOTIDE SEQUENCE</scope>
    <source>
        <strain evidence="1">MNA-CCFEE 5425</strain>
    </source>
</reference>
<organism evidence="1 2">
    <name type="scientific">Naganishia vaughanmartiniae</name>
    <dbReference type="NCBI Taxonomy" id="1424756"/>
    <lineage>
        <taxon>Eukaryota</taxon>
        <taxon>Fungi</taxon>
        <taxon>Dikarya</taxon>
        <taxon>Basidiomycota</taxon>
        <taxon>Agaricomycotina</taxon>
        <taxon>Tremellomycetes</taxon>
        <taxon>Filobasidiales</taxon>
        <taxon>Filobasidiaceae</taxon>
        <taxon>Naganishia</taxon>
    </lineage>
</organism>
<protein>
    <submittedName>
        <fullName evidence="1">Uncharacterized protein</fullName>
    </submittedName>
</protein>
<name>A0ACC2XQF3_9TREE</name>
<accession>A0ACC2XQF3</accession>
<comment type="caution">
    <text evidence="1">The sequence shown here is derived from an EMBL/GenBank/DDBJ whole genome shotgun (WGS) entry which is preliminary data.</text>
</comment>